<name>A0ACB8KF04_CITSI</name>
<organism evidence="1 2">
    <name type="scientific">Citrus sinensis</name>
    <name type="common">Sweet orange</name>
    <name type="synonym">Citrus aurantium var. sinensis</name>
    <dbReference type="NCBI Taxonomy" id="2711"/>
    <lineage>
        <taxon>Eukaryota</taxon>
        <taxon>Viridiplantae</taxon>
        <taxon>Streptophyta</taxon>
        <taxon>Embryophyta</taxon>
        <taxon>Tracheophyta</taxon>
        <taxon>Spermatophyta</taxon>
        <taxon>Magnoliopsida</taxon>
        <taxon>eudicotyledons</taxon>
        <taxon>Gunneridae</taxon>
        <taxon>Pentapetalae</taxon>
        <taxon>rosids</taxon>
        <taxon>malvids</taxon>
        <taxon>Sapindales</taxon>
        <taxon>Rutaceae</taxon>
        <taxon>Aurantioideae</taxon>
        <taxon>Citrus</taxon>
    </lineage>
</organism>
<evidence type="ECO:0000313" key="2">
    <source>
        <dbReference type="Proteomes" id="UP000829398"/>
    </source>
</evidence>
<accession>A0ACB8KF04</accession>
<dbReference type="EMBL" id="CM039174">
    <property type="protein sequence ID" value="KAH9752929.1"/>
    <property type="molecule type" value="Genomic_DNA"/>
</dbReference>
<protein>
    <submittedName>
        <fullName evidence="1">Uncharacterized protein</fullName>
    </submittedName>
</protein>
<sequence length="152" mass="16593">MSSSVANAAEAEIWIVPFFGQGHLFPCIELCKQITSRCYKSTLIIPSHPNASRPSKPPFNPEPESRPVCVVIGVMMGWTADVFKNFEVPIVGFFTSDACSAAVECAMWQARIQDVKPGEARLLLGLPKDIALFESDLKRRPHGSLPGGPQPL</sequence>
<gene>
    <name evidence="1" type="ORF">KPL71_014897</name>
</gene>
<comment type="caution">
    <text evidence="1">The sequence shown here is derived from an EMBL/GenBank/DDBJ whole genome shotgun (WGS) entry which is preliminary data.</text>
</comment>
<dbReference type="Proteomes" id="UP000829398">
    <property type="component" value="Chromosome 5"/>
</dbReference>
<proteinExistence type="predicted"/>
<keyword evidence="2" id="KW-1185">Reference proteome</keyword>
<evidence type="ECO:0000313" key="1">
    <source>
        <dbReference type="EMBL" id="KAH9752929.1"/>
    </source>
</evidence>
<reference evidence="2" key="1">
    <citation type="journal article" date="2023" name="Hortic. Res.">
        <title>A chromosome-level phased genome enabling allele-level studies in sweet orange: a case study on citrus Huanglongbing tolerance.</title>
        <authorList>
            <person name="Wu B."/>
            <person name="Yu Q."/>
            <person name="Deng Z."/>
            <person name="Duan Y."/>
            <person name="Luo F."/>
            <person name="Gmitter F. Jr."/>
        </authorList>
    </citation>
    <scope>NUCLEOTIDE SEQUENCE [LARGE SCALE GENOMIC DNA]</scope>
    <source>
        <strain evidence="2">cv. Valencia</strain>
    </source>
</reference>